<sequence length="101" mass="11396">MNKLWFSVGLLAWCVSANAVDIQRWHTKSGTEVLLMERHELPMIDFVVAFRRGLKIAQPESEFSGCVSSSAKNQSKRFTYFSSPPEDSVPPRATAWNDCDS</sequence>
<dbReference type="EMBL" id="FXUV01000001">
    <property type="protein sequence ID" value="SMQ11760.1"/>
    <property type="molecule type" value="Genomic_DNA"/>
</dbReference>
<gene>
    <name evidence="3" type="ORF">KEBURONENSIS_00115</name>
</gene>
<dbReference type="STRING" id="1522312.GCA_900177895_02075"/>
<evidence type="ECO:0000256" key="2">
    <source>
        <dbReference type="SAM" id="SignalP"/>
    </source>
</evidence>
<reference evidence="3" key="1">
    <citation type="submission" date="2017-05" db="EMBL/GenBank/DDBJ databases">
        <authorList>
            <person name="Song R."/>
            <person name="Chenine A.L."/>
            <person name="Ruprecht R.M."/>
        </authorList>
    </citation>
    <scope>NUCLEOTIDE SEQUENCE</scope>
    <source>
        <strain evidence="3">Kingella_eburonensis</strain>
    </source>
</reference>
<keyword evidence="5" id="KW-1185">Reference proteome</keyword>
<feature type="signal peptide" evidence="2">
    <location>
        <begin position="1"/>
        <end position="19"/>
    </location>
</feature>
<name>A0A238HD82_9NEIS</name>
<evidence type="ECO:0000256" key="1">
    <source>
        <dbReference type="SAM" id="MobiDB-lite"/>
    </source>
</evidence>
<proteinExistence type="predicted"/>
<dbReference type="OrthoDB" id="9811314at2"/>
<evidence type="ECO:0000313" key="5">
    <source>
        <dbReference type="Proteomes" id="UP000215450"/>
    </source>
</evidence>
<organism evidence="3">
    <name type="scientific">Kingella negevensis</name>
    <dbReference type="NCBI Taxonomy" id="1522312"/>
    <lineage>
        <taxon>Bacteria</taxon>
        <taxon>Pseudomonadati</taxon>
        <taxon>Pseudomonadota</taxon>
        <taxon>Betaproteobacteria</taxon>
        <taxon>Neisseriales</taxon>
        <taxon>Neisseriaceae</taxon>
        <taxon>Kingella</taxon>
    </lineage>
</organism>
<evidence type="ECO:0000313" key="4">
    <source>
        <dbReference type="EMBL" id="SNB51605.1"/>
    </source>
</evidence>
<evidence type="ECO:0008006" key="6">
    <source>
        <dbReference type="Google" id="ProtNLM"/>
    </source>
</evidence>
<dbReference type="RefSeq" id="WP_143452763.1">
    <property type="nucleotide sequence ID" value="NZ_CP123447.1"/>
</dbReference>
<dbReference type="AlphaFoldDB" id="A0A238HD82"/>
<reference evidence="4 5" key="2">
    <citation type="submission" date="2017-06" db="EMBL/GenBank/DDBJ databases">
        <authorList>
            <person name="Kim H.J."/>
            <person name="Triplett B.A."/>
        </authorList>
    </citation>
    <scope>NUCLEOTIDE SEQUENCE [LARGE SCALE GENOMIC DNA]</scope>
    <source>
        <strain evidence="4">Kingella_eburonensis</strain>
    </source>
</reference>
<dbReference type="Proteomes" id="UP000215450">
    <property type="component" value="Unassembled WGS sequence"/>
</dbReference>
<protein>
    <recommendedName>
        <fullName evidence="6">DUF4124 domain-containing protein</fullName>
    </recommendedName>
</protein>
<feature type="chain" id="PRO_5015075145" description="DUF4124 domain-containing protein" evidence="2">
    <location>
        <begin position="20"/>
        <end position="101"/>
    </location>
</feature>
<feature type="region of interest" description="Disordered" evidence="1">
    <location>
        <begin position="79"/>
        <end position="101"/>
    </location>
</feature>
<dbReference type="EMBL" id="FXUV02000001">
    <property type="protein sequence ID" value="SNB51605.1"/>
    <property type="molecule type" value="Genomic_DNA"/>
</dbReference>
<keyword evidence="2" id="KW-0732">Signal</keyword>
<evidence type="ECO:0000313" key="3">
    <source>
        <dbReference type="EMBL" id="SMQ11760.1"/>
    </source>
</evidence>
<accession>A0A238HD82</accession>